<keyword evidence="9 16" id="KW-0227">DNA damage</keyword>
<evidence type="ECO:0000256" key="15">
    <source>
        <dbReference type="PROSITE-ProRule" id="PRU00221"/>
    </source>
</evidence>
<dbReference type="SUPFAM" id="SSF50978">
    <property type="entry name" value="WD40 repeat-like"/>
    <property type="match status" value="1"/>
</dbReference>
<proteinExistence type="inferred from homology"/>
<dbReference type="SMART" id="SM00504">
    <property type="entry name" value="Ubox"/>
    <property type="match status" value="1"/>
</dbReference>
<keyword evidence="19" id="KW-1185">Reference proteome</keyword>
<dbReference type="STRING" id="1036611.A0A1L9P331"/>
<dbReference type="SUPFAM" id="SSF57850">
    <property type="entry name" value="RING/U-box"/>
    <property type="match status" value="1"/>
</dbReference>
<dbReference type="Pfam" id="PF12894">
    <property type="entry name" value="ANAPC4_WD40"/>
    <property type="match status" value="1"/>
</dbReference>
<dbReference type="Proteomes" id="UP000184073">
    <property type="component" value="Unassembled WGS sequence"/>
</dbReference>
<evidence type="ECO:0000313" key="19">
    <source>
        <dbReference type="Proteomes" id="UP000184073"/>
    </source>
</evidence>
<dbReference type="UniPathway" id="UPA00143"/>
<comment type="subcellular location">
    <subcellularLocation>
        <location evidence="1 16">Nucleus</location>
    </subcellularLocation>
</comment>
<gene>
    <name evidence="18" type="ORF">ASPVEDRAFT_22943</name>
</gene>
<dbReference type="GO" id="GO:0003755">
    <property type="term" value="F:peptidyl-prolyl cis-trans isomerase activity"/>
    <property type="evidence" value="ECO:0007669"/>
    <property type="project" value="UniProtKB-KW"/>
</dbReference>
<dbReference type="GO" id="GO:0061630">
    <property type="term" value="F:ubiquitin protein ligase activity"/>
    <property type="evidence" value="ECO:0007669"/>
    <property type="project" value="UniProtKB-UniRule"/>
</dbReference>
<evidence type="ECO:0000256" key="4">
    <source>
        <dbReference type="ARBA" id="ARBA00022574"/>
    </source>
</evidence>
<dbReference type="PANTHER" id="PTHR43995">
    <property type="entry name" value="PRE-MRNA-PROCESSING FACTOR 19"/>
    <property type="match status" value="1"/>
</dbReference>
<evidence type="ECO:0000256" key="1">
    <source>
        <dbReference type="ARBA" id="ARBA00004123"/>
    </source>
</evidence>
<feature type="domain" description="U-box" evidence="17">
    <location>
        <begin position="1"/>
        <end position="70"/>
    </location>
</feature>
<evidence type="ECO:0000256" key="5">
    <source>
        <dbReference type="ARBA" id="ARBA00022664"/>
    </source>
</evidence>
<keyword evidence="13 16" id="KW-0234">DNA repair</keyword>
<dbReference type="OrthoDB" id="687049at2759"/>
<keyword evidence="14 16" id="KW-0539">Nucleus</keyword>
<dbReference type="InterPro" id="IPR003613">
    <property type="entry name" value="Ubox_domain"/>
</dbReference>
<keyword evidence="10 16" id="KW-0833">Ubl conjugation pathway</keyword>
<keyword evidence="8" id="KW-0677">Repeat</keyword>
<dbReference type="InterPro" id="IPR055340">
    <property type="entry name" value="RING-Ubox_PRP19"/>
</dbReference>
<feature type="repeat" description="WD" evidence="15">
    <location>
        <begin position="274"/>
        <end position="315"/>
    </location>
</feature>
<evidence type="ECO:0000256" key="3">
    <source>
        <dbReference type="ARBA" id="ARBA00006388"/>
    </source>
</evidence>
<dbReference type="FunFam" id="2.130.10.10:FF:000823">
    <property type="entry name" value="Cell cycle control protein (Cwf8), putative"/>
    <property type="match status" value="1"/>
</dbReference>
<evidence type="ECO:0000259" key="17">
    <source>
        <dbReference type="PROSITE" id="PS51698"/>
    </source>
</evidence>
<dbReference type="GO" id="GO:0006281">
    <property type="term" value="P:DNA repair"/>
    <property type="evidence" value="ECO:0007669"/>
    <property type="project" value="UniProtKB-KW"/>
</dbReference>
<comment type="function">
    <text evidence="16">Ubiquitin-protein ligase which is mainly involved pre-mRNA splicing and DNA repair. Required for pre-mRNA splicing as component of the spliceosome.</text>
</comment>
<evidence type="ECO:0000256" key="10">
    <source>
        <dbReference type="ARBA" id="ARBA00022786"/>
    </source>
</evidence>
<name>A0A1L9P331_ASPVE</name>
<dbReference type="PANTHER" id="PTHR43995:SF1">
    <property type="entry name" value="PRE-MRNA-PROCESSING FACTOR 19"/>
    <property type="match status" value="1"/>
</dbReference>
<dbReference type="AlphaFoldDB" id="A0A1L9P331"/>
<keyword evidence="12 16" id="KW-0508">mRNA splicing</keyword>
<dbReference type="VEuPathDB" id="FungiDB:ASPVEDRAFT_22943"/>
<dbReference type="PROSITE" id="PS51698">
    <property type="entry name" value="U_BOX"/>
    <property type="match status" value="1"/>
</dbReference>
<comment type="pathway">
    <text evidence="2 16">Protein modification; protein ubiquitination.</text>
</comment>
<reference evidence="19" key="1">
    <citation type="journal article" date="2017" name="Genome Biol.">
        <title>Comparative genomics reveals high biological diversity and specific adaptations in the industrially and medically important fungal genus Aspergillus.</title>
        <authorList>
            <person name="de Vries R.P."/>
            <person name="Riley R."/>
            <person name="Wiebenga A."/>
            <person name="Aguilar-Osorio G."/>
            <person name="Amillis S."/>
            <person name="Uchima C.A."/>
            <person name="Anderluh G."/>
            <person name="Asadollahi M."/>
            <person name="Askin M."/>
            <person name="Barry K."/>
            <person name="Battaglia E."/>
            <person name="Bayram O."/>
            <person name="Benocci T."/>
            <person name="Braus-Stromeyer S.A."/>
            <person name="Caldana C."/>
            <person name="Canovas D."/>
            <person name="Cerqueira G.C."/>
            <person name="Chen F."/>
            <person name="Chen W."/>
            <person name="Choi C."/>
            <person name="Clum A."/>
            <person name="Dos Santos R.A."/>
            <person name="Damasio A.R."/>
            <person name="Diallinas G."/>
            <person name="Emri T."/>
            <person name="Fekete E."/>
            <person name="Flipphi M."/>
            <person name="Freyberg S."/>
            <person name="Gallo A."/>
            <person name="Gournas C."/>
            <person name="Habgood R."/>
            <person name="Hainaut M."/>
            <person name="Harispe M.L."/>
            <person name="Henrissat B."/>
            <person name="Hilden K.S."/>
            <person name="Hope R."/>
            <person name="Hossain A."/>
            <person name="Karabika E."/>
            <person name="Karaffa L."/>
            <person name="Karanyi Z."/>
            <person name="Krasevec N."/>
            <person name="Kuo A."/>
            <person name="Kusch H."/>
            <person name="LaButti K."/>
            <person name="Lagendijk E.L."/>
            <person name="Lapidus A."/>
            <person name="Levasseur A."/>
            <person name="Lindquist E."/>
            <person name="Lipzen A."/>
            <person name="Logrieco A.F."/>
            <person name="MacCabe A."/>
            <person name="Maekelae M.R."/>
            <person name="Malavazi I."/>
            <person name="Melin P."/>
            <person name="Meyer V."/>
            <person name="Mielnichuk N."/>
            <person name="Miskei M."/>
            <person name="Molnar A.P."/>
            <person name="Mule G."/>
            <person name="Ngan C.Y."/>
            <person name="Orejas M."/>
            <person name="Orosz E."/>
            <person name="Ouedraogo J.P."/>
            <person name="Overkamp K.M."/>
            <person name="Park H.-S."/>
            <person name="Perrone G."/>
            <person name="Piumi F."/>
            <person name="Punt P.J."/>
            <person name="Ram A.F."/>
            <person name="Ramon A."/>
            <person name="Rauscher S."/>
            <person name="Record E."/>
            <person name="Riano-Pachon D.M."/>
            <person name="Robert V."/>
            <person name="Roehrig J."/>
            <person name="Ruller R."/>
            <person name="Salamov A."/>
            <person name="Salih N.S."/>
            <person name="Samson R.A."/>
            <person name="Sandor E."/>
            <person name="Sanguinetti M."/>
            <person name="Schuetze T."/>
            <person name="Sepcic K."/>
            <person name="Shelest E."/>
            <person name="Sherlock G."/>
            <person name="Sophianopoulou V."/>
            <person name="Squina F.M."/>
            <person name="Sun H."/>
            <person name="Susca A."/>
            <person name="Todd R.B."/>
            <person name="Tsang A."/>
            <person name="Unkles S.E."/>
            <person name="van de Wiele N."/>
            <person name="van Rossen-Uffink D."/>
            <person name="Oliveira J.V."/>
            <person name="Vesth T.C."/>
            <person name="Visser J."/>
            <person name="Yu J.-H."/>
            <person name="Zhou M."/>
            <person name="Andersen M.R."/>
            <person name="Archer D.B."/>
            <person name="Baker S.E."/>
            <person name="Benoit I."/>
            <person name="Brakhage A.A."/>
            <person name="Braus G.H."/>
            <person name="Fischer R."/>
            <person name="Frisvad J.C."/>
            <person name="Goldman G.H."/>
            <person name="Houbraken J."/>
            <person name="Oakley B."/>
            <person name="Pocsi I."/>
            <person name="Scazzocchio C."/>
            <person name="Seiboth B."/>
            <person name="vanKuyk P.A."/>
            <person name="Wortman J."/>
            <person name="Dyer P.S."/>
            <person name="Grigoriev I.V."/>
        </authorList>
    </citation>
    <scope>NUCLEOTIDE SEQUENCE [LARGE SCALE GENOMIC DNA]</scope>
    <source>
        <strain evidence="19">CBS 583.65</strain>
    </source>
</reference>
<dbReference type="GO" id="GO:0070534">
    <property type="term" value="P:protein K63-linked ubiquitination"/>
    <property type="evidence" value="ECO:0007669"/>
    <property type="project" value="UniProtKB-UniRule"/>
</dbReference>
<evidence type="ECO:0000313" key="18">
    <source>
        <dbReference type="EMBL" id="OJI95911.1"/>
    </source>
</evidence>
<dbReference type="InterPro" id="IPR024977">
    <property type="entry name" value="Apc4-like_WD40_dom"/>
</dbReference>
<keyword evidence="6 16" id="KW-0808">Transferase</keyword>
<dbReference type="EMBL" id="KV878125">
    <property type="protein sequence ID" value="OJI95911.1"/>
    <property type="molecule type" value="Genomic_DNA"/>
</dbReference>
<dbReference type="PROSITE" id="PS50082">
    <property type="entry name" value="WD_REPEATS_2"/>
    <property type="match status" value="2"/>
</dbReference>
<dbReference type="GeneID" id="63725021"/>
<dbReference type="Gene3D" id="3.30.40.10">
    <property type="entry name" value="Zinc/RING finger domain, C3HC4 (zinc finger)"/>
    <property type="match status" value="1"/>
</dbReference>
<dbReference type="InterPro" id="IPR015943">
    <property type="entry name" value="WD40/YVTN_repeat-like_dom_sf"/>
</dbReference>
<dbReference type="RefSeq" id="XP_040661674.1">
    <property type="nucleotide sequence ID" value="XM_040809510.1"/>
</dbReference>
<dbReference type="FunFam" id="3.30.40.10:FF:000027">
    <property type="entry name" value="Pre-mRNA-processing factor 19, putative"/>
    <property type="match status" value="1"/>
</dbReference>
<keyword evidence="5 16" id="KW-0507">mRNA processing</keyword>
<keyword evidence="7 16" id="KW-0747">Spliceosome</keyword>
<evidence type="ECO:0000256" key="14">
    <source>
        <dbReference type="ARBA" id="ARBA00023242"/>
    </source>
</evidence>
<feature type="repeat" description="WD" evidence="15">
    <location>
        <begin position="315"/>
        <end position="356"/>
    </location>
</feature>
<evidence type="ECO:0000256" key="2">
    <source>
        <dbReference type="ARBA" id="ARBA00004906"/>
    </source>
</evidence>
<sequence length="474" mass="49951">MLCAISGEAPQEPVVSPKSGSVFEKRLVEAYIAENGKDPVTGDELSTDELIEVKTQRVVRPRPPTLTSIPSLLSVFQEEWDALALETYTLRQTLAQTRQELSAALYQHDAAVRVIARLTQERDEARDALSKVTVGARASGAGDAMQVDSAGLPGEVLARVEGTQASLSKSRRKRPVPEGWATSESISAYKPSESTESFYPGGKTLSINSSGDSALVETAEGVVGVFSLAQKQIVQTLQINGPVTDAIWAGEKAVVASSTGSVQVFEGNKEAARFNSHAGTATSLALHATGDIVASVGADKSYVLYDLTTNAVIMQNFSDASLLSVQFHPDGHLLAAGGADGQIKIYDIKTGAVAANYDLSGPVKQVFFSENGTFLAAATANSTMVSIWDLRSSKEVKVLETGSQVESIHWDYTGQFLLTGGPSGLTVQQYSKAAKAWSEPLRSAVPAAAVVWGSAAQSIVALNTDGGITVLTAQ</sequence>
<evidence type="ECO:0000256" key="12">
    <source>
        <dbReference type="ARBA" id="ARBA00023187"/>
    </source>
</evidence>
<accession>A0A1L9P331</accession>
<dbReference type="Gene3D" id="2.130.10.10">
    <property type="entry name" value="YVTN repeat-like/Quinoprotein amine dehydrogenase"/>
    <property type="match status" value="1"/>
</dbReference>
<dbReference type="InterPro" id="IPR013915">
    <property type="entry name" value="Prp19_cc"/>
</dbReference>
<dbReference type="GO" id="GO:0000398">
    <property type="term" value="P:mRNA splicing, via spliceosome"/>
    <property type="evidence" value="ECO:0007669"/>
    <property type="project" value="InterPro"/>
</dbReference>
<keyword evidence="4 15" id="KW-0853">WD repeat</keyword>
<dbReference type="SMART" id="SM00320">
    <property type="entry name" value="WD40"/>
    <property type="match status" value="5"/>
</dbReference>
<dbReference type="CDD" id="cd16656">
    <property type="entry name" value="RING-Ubox_PRP19"/>
    <property type="match status" value="1"/>
</dbReference>
<evidence type="ECO:0000256" key="11">
    <source>
        <dbReference type="ARBA" id="ARBA00023110"/>
    </source>
</evidence>
<evidence type="ECO:0000256" key="7">
    <source>
        <dbReference type="ARBA" id="ARBA00022728"/>
    </source>
</evidence>
<dbReference type="PROSITE" id="PS50294">
    <property type="entry name" value="WD_REPEATS_REGION"/>
    <property type="match status" value="1"/>
</dbReference>
<evidence type="ECO:0000256" key="9">
    <source>
        <dbReference type="ARBA" id="ARBA00022763"/>
    </source>
</evidence>
<dbReference type="InterPro" id="IPR038959">
    <property type="entry name" value="Prp19"/>
</dbReference>
<comment type="catalytic activity">
    <reaction evidence="16">
        <text>S-ubiquitinyl-[E2 ubiquitin-conjugating enzyme]-L-cysteine + [acceptor protein]-L-lysine = [E2 ubiquitin-conjugating enzyme]-L-cysteine + N(6)-ubiquitinyl-[acceptor protein]-L-lysine.</text>
        <dbReference type="EC" id="2.3.2.27"/>
    </reaction>
</comment>
<dbReference type="GO" id="GO:0005737">
    <property type="term" value="C:cytoplasm"/>
    <property type="evidence" value="ECO:0007669"/>
    <property type="project" value="TreeGrafter"/>
</dbReference>
<protein>
    <recommendedName>
        <fullName evidence="16">Pre-mRNA-processing factor 19</fullName>
        <ecNumber evidence="16">2.3.2.27</ecNumber>
    </recommendedName>
</protein>
<evidence type="ECO:0000256" key="13">
    <source>
        <dbReference type="ARBA" id="ARBA00023204"/>
    </source>
</evidence>
<dbReference type="GO" id="GO:0000974">
    <property type="term" value="C:Prp19 complex"/>
    <property type="evidence" value="ECO:0007669"/>
    <property type="project" value="UniProtKB-UniRule"/>
</dbReference>
<dbReference type="InterPro" id="IPR013083">
    <property type="entry name" value="Znf_RING/FYVE/PHD"/>
</dbReference>
<dbReference type="GO" id="GO:0071006">
    <property type="term" value="C:U2-type catalytic step 1 spliceosome"/>
    <property type="evidence" value="ECO:0007669"/>
    <property type="project" value="TreeGrafter"/>
</dbReference>
<comment type="subunit">
    <text evidence="16">Homotetramer.</text>
</comment>
<evidence type="ECO:0000256" key="16">
    <source>
        <dbReference type="RuleBase" id="RU367101"/>
    </source>
</evidence>
<comment type="similarity">
    <text evidence="3 16">Belongs to the WD repeat PRP19 family.</text>
</comment>
<dbReference type="InterPro" id="IPR036322">
    <property type="entry name" value="WD40_repeat_dom_sf"/>
</dbReference>
<keyword evidence="11" id="KW-0413">Isomerase</keyword>
<keyword evidence="11" id="KW-0697">Rotamase</keyword>
<dbReference type="EC" id="2.3.2.27" evidence="16"/>
<dbReference type="InterPro" id="IPR001680">
    <property type="entry name" value="WD40_rpt"/>
</dbReference>
<organism evidence="18 19">
    <name type="scientific">Aspergillus versicolor CBS 583.65</name>
    <dbReference type="NCBI Taxonomy" id="1036611"/>
    <lineage>
        <taxon>Eukaryota</taxon>
        <taxon>Fungi</taxon>
        <taxon>Dikarya</taxon>
        <taxon>Ascomycota</taxon>
        <taxon>Pezizomycotina</taxon>
        <taxon>Eurotiomycetes</taxon>
        <taxon>Eurotiomycetidae</taxon>
        <taxon>Eurotiales</taxon>
        <taxon>Aspergillaceae</taxon>
        <taxon>Aspergillus</taxon>
        <taxon>Aspergillus subgen. Nidulantes</taxon>
    </lineage>
</organism>
<dbReference type="Pfam" id="PF08606">
    <property type="entry name" value="Prp19"/>
    <property type="match status" value="1"/>
</dbReference>
<evidence type="ECO:0000256" key="6">
    <source>
        <dbReference type="ARBA" id="ARBA00022679"/>
    </source>
</evidence>
<evidence type="ECO:0000256" key="8">
    <source>
        <dbReference type="ARBA" id="ARBA00022737"/>
    </source>
</evidence>